<dbReference type="InterPro" id="IPR019826">
    <property type="entry name" value="Carboxylesterase_B_AS"/>
</dbReference>
<evidence type="ECO:0000256" key="3">
    <source>
        <dbReference type="RuleBase" id="RU361235"/>
    </source>
</evidence>
<keyword evidence="7" id="KW-1185">Reference proteome</keyword>
<dbReference type="PROSITE" id="PS00122">
    <property type="entry name" value="CARBOXYLESTERASE_B_1"/>
    <property type="match status" value="1"/>
</dbReference>
<protein>
    <recommendedName>
        <fullName evidence="3">Carboxylic ester hydrolase</fullName>
        <ecNumber evidence="3">3.1.1.-</ecNumber>
    </recommendedName>
</protein>
<proteinExistence type="inferred from homology"/>
<dbReference type="Proteomes" id="UP001437256">
    <property type="component" value="Unassembled WGS sequence"/>
</dbReference>
<name>A0ABR2ZZJ7_9AGAR</name>
<accession>A0ABR2ZZJ7</accession>
<evidence type="ECO:0000313" key="6">
    <source>
        <dbReference type="EMBL" id="KAL0065727.1"/>
    </source>
</evidence>
<dbReference type="Pfam" id="PF00135">
    <property type="entry name" value="COesterase"/>
    <property type="match status" value="1"/>
</dbReference>
<feature type="domain" description="Carboxylesterase type B" evidence="5">
    <location>
        <begin position="23"/>
        <end position="500"/>
    </location>
</feature>
<reference evidence="6 7" key="1">
    <citation type="submission" date="2024-05" db="EMBL/GenBank/DDBJ databases">
        <title>A draft genome resource for the thread blight pathogen Marasmius tenuissimus strain MS-2.</title>
        <authorList>
            <person name="Yulfo-Soto G.E."/>
            <person name="Baruah I.K."/>
            <person name="Amoako-Attah I."/>
            <person name="Bukari Y."/>
            <person name="Meinhardt L.W."/>
            <person name="Bailey B.A."/>
            <person name="Cohen S.P."/>
        </authorList>
    </citation>
    <scope>NUCLEOTIDE SEQUENCE [LARGE SCALE GENOMIC DNA]</scope>
    <source>
        <strain evidence="6 7">MS-2</strain>
    </source>
</reference>
<dbReference type="SUPFAM" id="SSF53474">
    <property type="entry name" value="alpha/beta-Hydrolases"/>
    <property type="match status" value="1"/>
</dbReference>
<comment type="caution">
    <text evidence="6">The sequence shown here is derived from an EMBL/GenBank/DDBJ whole genome shotgun (WGS) entry which is preliminary data.</text>
</comment>
<feature type="chain" id="PRO_5044991007" description="Carboxylic ester hydrolase" evidence="3">
    <location>
        <begin position="21"/>
        <end position="546"/>
    </location>
</feature>
<evidence type="ECO:0000259" key="5">
    <source>
        <dbReference type="Pfam" id="PF00135"/>
    </source>
</evidence>
<dbReference type="InterPro" id="IPR029058">
    <property type="entry name" value="AB_hydrolase_fold"/>
</dbReference>
<feature type="signal peptide" evidence="3">
    <location>
        <begin position="1"/>
        <end position="20"/>
    </location>
</feature>
<dbReference type="PANTHER" id="PTHR11559">
    <property type="entry name" value="CARBOXYLESTERASE"/>
    <property type="match status" value="1"/>
</dbReference>
<dbReference type="EC" id="3.1.1.-" evidence="3"/>
<dbReference type="InterPro" id="IPR050309">
    <property type="entry name" value="Type-B_Carboxylest/Lipase"/>
</dbReference>
<evidence type="ECO:0000256" key="4">
    <source>
        <dbReference type="SAM" id="MobiDB-lite"/>
    </source>
</evidence>
<keyword evidence="3" id="KW-0732">Signal</keyword>
<organism evidence="6 7">
    <name type="scientific">Marasmius tenuissimus</name>
    <dbReference type="NCBI Taxonomy" id="585030"/>
    <lineage>
        <taxon>Eukaryota</taxon>
        <taxon>Fungi</taxon>
        <taxon>Dikarya</taxon>
        <taxon>Basidiomycota</taxon>
        <taxon>Agaricomycotina</taxon>
        <taxon>Agaricomycetes</taxon>
        <taxon>Agaricomycetidae</taxon>
        <taxon>Agaricales</taxon>
        <taxon>Marasmiineae</taxon>
        <taxon>Marasmiaceae</taxon>
        <taxon>Marasmius</taxon>
    </lineage>
</organism>
<evidence type="ECO:0000256" key="2">
    <source>
        <dbReference type="ARBA" id="ARBA00022801"/>
    </source>
</evidence>
<comment type="similarity">
    <text evidence="1 3">Belongs to the type-B carboxylesterase/lipase family.</text>
</comment>
<sequence>MWKITLLALLRLSNFIRVQIEDTPTVDLGYAKYRGAFNETTNVTSFLGIRYAAAPVGDLRWRAPTPPPNVTDIQQADTEPPQCYQALYNTNSTNSSPPAEGQNLTTRKPSGASEDCLCLNVFYPGDSAPAEALPVIVWIHGGGYDKFQYILGSTSGYDGGDLISQSKGGVVVVTIQYRLGVFGFLAGNEVHSNGSLNAGLLDQNFALRWVNKHISKFGGDPEQVTIWGESAGAGSVLQHVVAEDGQTSPQLFRGVIASSTFLPSQYAYNDTIPQAIYNQVVDAVNCKSSQDTLTCLREVDSSALESANVEIIVAGFFGIFTFAPVVDGTFIRQRPTQALKGGKVNGNVLLAVHNTNEGEIFDQQTASPSNASQYATELFPKLTLQDAARVAELYADLGSDLTQANLILGESVFVCPTYFFANAFNGHTYMGEFAIPPAAHGQDLPYYWPSYLTLSPSPVLPEIFDNTEFVNAFAQSFASFAISLDPNVKVDPSNITPQWNLHDISIDKMVFNKTVDNLPDVRPVKTDKDLLARCSFWASVSARTGQ</sequence>
<gene>
    <name evidence="6" type="ORF">AAF712_007210</name>
</gene>
<dbReference type="Gene3D" id="3.40.50.1820">
    <property type="entry name" value="alpha/beta hydrolase"/>
    <property type="match status" value="1"/>
</dbReference>
<feature type="compositionally biased region" description="Polar residues" evidence="4">
    <location>
        <begin position="88"/>
        <end position="108"/>
    </location>
</feature>
<keyword evidence="2 3" id="KW-0378">Hydrolase</keyword>
<feature type="region of interest" description="Disordered" evidence="4">
    <location>
        <begin position="88"/>
        <end position="110"/>
    </location>
</feature>
<dbReference type="InterPro" id="IPR002018">
    <property type="entry name" value="CarbesteraseB"/>
</dbReference>
<dbReference type="EMBL" id="JBBXMP010000043">
    <property type="protein sequence ID" value="KAL0065727.1"/>
    <property type="molecule type" value="Genomic_DNA"/>
</dbReference>
<evidence type="ECO:0000313" key="7">
    <source>
        <dbReference type="Proteomes" id="UP001437256"/>
    </source>
</evidence>
<evidence type="ECO:0000256" key="1">
    <source>
        <dbReference type="ARBA" id="ARBA00005964"/>
    </source>
</evidence>